<organism evidence="3 4">
    <name type="scientific">[Myrmecia] bisecta</name>
    <dbReference type="NCBI Taxonomy" id="41462"/>
    <lineage>
        <taxon>Eukaryota</taxon>
        <taxon>Viridiplantae</taxon>
        <taxon>Chlorophyta</taxon>
        <taxon>core chlorophytes</taxon>
        <taxon>Trebouxiophyceae</taxon>
        <taxon>Trebouxiales</taxon>
        <taxon>Trebouxiaceae</taxon>
        <taxon>Myrmecia</taxon>
    </lineage>
</organism>
<dbReference type="Proteomes" id="UP001489004">
    <property type="component" value="Unassembled WGS sequence"/>
</dbReference>
<dbReference type="AlphaFoldDB" id="A0AAW1PGY8"/>
<keyword evidence="1" id="KW-0808">Transferase</keyword>
<dbReference type="InterPro" id="IPR050769">
    <property type="entry name" value="NAT_camello-type"/>
</dbReference>
<keyword evidence="2" id="KW-0472">Membrane</keyword>
<evidence type="ECO:0000256" key="2">
    <source>
        <dbReference type="SAM" id="Phobius"/>
    </source>
</evidence>
<evidence type="ECO:0000313" key="3">
    <source>
        <dbReference type="EMBL" id="KAK9807736.1"/>
    </source>
</evidence>
<comment type="caution">
    <text evidence="3">The sequence shown here is derived from an EMBL/GenBank/DDBJ whole genome shotgun (WGS) entry which is preliminary data.</text>
</comment>
<proteinExistence type="predicted"/>
<feature type="transmembrane region" description="Helical" evidence="2">
    <location>
        <begin position="66"/>
        <end position="98"/>
    </location>
</feature>
<dbReference type="EMBL" id="JALJOR010000012">
    <property type="protein sequence ID" value="KAK9807736.1"/>
    <property type="molecule type" value="Genomic_DNA"/>
</dbReference>
<dbReference type="PANTHER" id="PTHR13947">
    <property type="entry name" value="GNAT FAMILY N-ACETYLTRANSFERASE"/>
    <property type="match status" value="1"/>
</dbReference>
<sequence length="266" mass="29014">MMQLPQTPRRWLPGMTKAQQAQQAASHVIIRPVQPQDEDEVRKIHIEGVLDSMTWPVAGFYARNPVVQAACVAAIALVYWWCGTLPCIALVLAAPFAVKAISSRRLAYWFAPQALADMADITGHYAKPGRGFWVAEVAGLRVVGMVAITDEEAVRFSRQAGYPKVSLMTSWSQTAAIRLYERQGFKRRNLTAQQQDGAKLHRHPRPAKRAAVITVQDAISSLYIDGFLSSADLAVVASCSGLVNLSLIDEDEGPGTNAAADIFGAR</sequence>
<evidence type="ECO:0000256" key="1">
    <source>
        <dbReference type="ARBA" id="ARBA00022679"/>
    </source>
</evidence>
<accession>A0AAW1PGY8</accession>
<keyword evidence="2" id="KW-1133">Transmembrane helix</keyword>
<dbReference type="InterPro" id="IPR016181">
    <property type="entry name" value="Acyl_CoA_acyltransferase"/>
</dbReference>
<gene>
    <name evidence="3" type="ORF">WJX72_007566</name>
</gene>
<dbReference type="Gene3D" id="3.40.630.30">
    <property type="match status" value="1"/>
</dbReference>
<keyword evidence="4" id="KW-1185">Reference proteome</keyword>
<evidence type="ECO:0008006" key="5">
    <source>
        <dbReference type="Google" id="ProtNLM"/>
    </source>
</evidence>
<dbReference type="SUPFAM" id="SSF55729">
    <property type="entry name" value="Acyl-CoA N-acyltransferases (Nat)"/>
    <property type="match status" value="1"/>
</dbReference>
<dbReference type="PANTHER" id="PTHR13947:SF37">
    <property type="entry name" value="LD18367P"/>
    <property type="match status" value="1"/>
</dbReference>
<keyword evidence="2" id="KW-0812">Transmembrane</keyword>
<reference evidence="3 4" key="1">
    <citation type="journal article" date="2024" name="Nat. Commun.">
        <title>Phylogenomics reveals the evolutionary origins of lichenization in chlorophyte algae.</title>
        <authorList>
            <person name="Puginier C."/>
            <person name="Libourel C."/>
            <person name="Otte J."/>
            <person name="Skaloud P."/>
            <person name="Haon M."/>
            <person name="Grisel S."/>
            <person name="Petersen M."/>
            <person name="Berrin J.G."/>
            <person name="Delaux P.M."/>
            <person name="Dal Grande F."/>
            <person name="Keller J."/>
        </authorList>
    </citation>
    <scope>NUCLEOTIDE SEQUENCE [LARGE SCALE GENOMIC DNA]</scope>
    <source>
        <strain evidence="3 4">SAG 2043</strain>
    </source>
</reference>
<dbReference type="GO" id="GO:0008080">
    <property type="term" value="F:N-acetyltransferase activity"/>
    <property type="evidence" value="ECO:0007669"/>
    <property type="project" value="InterPro"/>
</dbReference>
<name>A0AAW1PGY8_9CHLO</name>
<protein>
    <recommendedName>
        <fullName evidence="5">N-acetyltransferase domain-containing protein</fullName>
    </recommendedName>
</protein>
<evidence type="ECO:0000313" key="4">
    <source>
        <dbReference type="Proteomes" id="UP001489004"/>
    </source>
</evidence>